<comment type="caution">
    <text evidence="2">The sequence shown here is derived from an EMBL/GenBank/DDBJ whole genome shotgun (WGS) entry which is preliminary data.</text>
</comment>
<sequence>MSIFDEVKRSISSTGKQVAKRTKEISDAVSIRSQINEEKENIAKLYATVGKKVFQNATEADEEKFFMEFTSIRSSLERKRELEERLTGMDGCIYCSECGARIDKNSKFCNKCGTRVDKNKVAANEAMAEAEAHQMDGTKEEEQEAQYVVNEIENASADIIMDIVNH</sequence>
<dbReference type="Pfam" id="PF13240">
    <property type="entry name" value="Zn_Ribbon_1"/>
    <property type="match status" value="1"/>
</dbReference>
<evidence type="ECO:0000259" key="1">
    <source>
        <dbReference type="Pfam" id="PF13240"/>
    </source>
</evidence>
<accession>A0ABR7NVE3</accession>
<evidence type="ECO:0000313" key="2">
    <source>
        <dbReference type="EMBL" id="MBC8600093.1"/>
    </source>
</evidence>
<dbReference type="InterPro" id="IPR026870">
    <property type="entry name" value="Zinc_ribbon_dom"/>
</dbReference>
<evidence type="ECO:0000313" key="3">
    <source>
        <dbReference type="Proteomes" id="UP000647491"/>
    </source>
</evidence>
<gene>
    <name evidence="2" type="ORF">H8708_12790</name>
</gene>
<dbReference type="Proteomes" id="UP000647491">
    <property type="component" value="Unassembled WGS sequence"/>
</dbReference>
<reference evidence="2 3" key="1">
    <citation type="submission" date="2020-08" db="EMBL/GenBank/DDBJ databases">
        <title>Genome public.</title>
        <authorList>
            <person name="Liu C."/>
            <person name="Sun Q."/>
        </authorList>
    </citation>
    <scope>NUCLEOTIDE SEQUENCE [LARGE SCALE GENOMIC DNA]</scope>
    <source>
        <strain evidence="2 3">BX10</strain>
    </source>
</reference>
<feature type="domain" description="Zinc-ribbon" evidence="1">
    <location>
        <begin position="94"/>
        <end position="115"/>
    </location>
</feature>
<keyword evidence="3" id="KW-1185">Reference proteome</keyword>
<proteinExistence type="predicted"/>
<dbReference type="RefSeq" id="WP_262428083.1">
    <property type="nucleotide sequence ID" value="NZ_JACRTJ010000028.1"/>
</dbReference>
<organism evidence="2 3">
    <name type="scientific">Enterocloster hominis</name>
    <name type="common">ex Liu et al. 2021</name>
    <dbReference type="NCBI Taxonomy" id="2763663"/>
    <lineage>
        <taxon>Bacteria</taxon>
        <taxon>Bacillati</taxon>
        <taxon>Bacillota</taxon>
        <taxon>Clostridia</taxon>
        <taxon>Lachnospirales</taxon>
        <taxon>Lachnospiraceae</taxon>
        <taxon>Enterocloster</taxon>
    </lineage>
</organism>
<protein>
    <submittedName>
        <fullName evidence="2">Zinc ribbon domain-containing protein</fullName>
    </submittedName>
</protein>
<dbReference type="EMBL" id="JACRTJ010000028">
    <property type="protein sequence ID" value="MBC8600093.1"/>
    <property type="molecule type" value="Genomic_DNA"/>
</dbReference>
<name>A0ABR7NVE3_9FIRM</name>